<dbReference type="Proteomes" id="UP000490535">
    <property type="component" value="Unassembled WGS sequence"/>
</dbReference>
<dbReference type="AlphaFoldDB" id="A0A833USN4"/>
<proteinExistence type="predicted"/>
<sequence length="50" mass="5873">MRYEKLSRYSDSEFKRLIGVPKELFTEMVSVLIGAETQKKKSDRPHTERG</sequence>
<comment type="caution">
    <text evidence="1">The sequence shown here is derived from an EMBL/GenBank/DDBJ whole genome shotgun (WGS) entry which is preliminary data.</text>
</comment>
<protein>
    <recommendedName>
        <fullName evidence="3">IS5/IS1182 family transposase</fullName>
    </recommendedName>
</protein>
<dbReference type="EMBL" id="WNDP01000020">
    <property type="protein sequence ID" value="KAF1026650.1"/>
    <property type="molecule type" value="Genomic_DNA"/>
</dbReference>
<evidence type="ECO:0000313" key="2">
    <source>
        <dbReference type="Proteomes" id="UP000490535"/>
    </source>
</evidence>
<accession>A0A833USN4</accession>
<reference evidence="2" key="1">
    <citation type="journal article" date="2020" name="MBio">
        <title>Horizontal gene transfer to a defensive symbiont with a reduced genome amongst a multipartite beetle microbiome.</title>
        <authorList>
            <person name="Waterworth S.C."/>
            <person name="Florez L.V."/>
            <person name="Rees E.R."/>
            <person name="Hertweck C."/>
            <person name="Kaltenpoth M."/>
            <person name="Kwan J.C."/>
        </authorList>
    </citation>
    <scope>NUCLEOTIDE SEQUENCE [LARGE SCALE GENOMIC DNA]</scope>
</reference>
<evidence type="ECO:0008006" key="3">
    <source>
        <dbReference type="Google" id="ProtNLM"/>
    </source>
</evidence>
<name>A0A833USN4_ACIBZ</name>
<gene>
    <name evidence="1" type="ORF">GAK29_01170</name>
</gene>
<organism evidence="1 2">
    <name type="scientific">Acinetobacter bereziniae</name>
    <name type="common">Acinetobacter genomosp. 10</name>
    <dbReference type="NCBI Taxonomy" id="106648"/>
    <lineage>
        <taxon>Bacteria</taxon>
        <taxon>Pseudomonadati</taxon>
        <taxon>Pseudomonadota</taxon>
        <taxon>Gammaproteobacteria</taxon>
        <taxon>Moraxellales</taxon>
        <taxon>Moraxellaceae</taxon>
        <taxon>Acinetobacter</taxon>
    </lineage>
</organism>
<evidence type="ECO:0000313" key="1">
    <source>
        <dbReference type="EMBL" id="KAF1026650.1"/>
    </source>
</evidence>